<dbReference type="Proteomes" id="UP000094565">
    <property type="component" value="Chromosome 2"/>
</dbReference>
<evidence type="ECO:0000313" key="4">
    <source>
        <dbReference type="Proteomes" id="UP000094565"/>
    </source>
</evidence>
<dbReference type="OrthoDB" id="2135488at2759"/>
<keyword evidence="4" id="KW-1185">Reference proteome</keyword>
<dbReference type="EMBL" id="CP014585">
    <property type="protein sequence ID" value="ANZ75403.1"/>
    <property type="molecule type" value="Genomic_DNA"/>
</dbReference>
<dbReference type="GO" id="GO:0016787">
    <property type="term" value="F:hydrolase activity"/>
    <property type="evidence" value="ECO:0007669"/>
    <property type="project" value="InterPro"/>
</dbReference>
<dbReference type="PANTHER" id="PTHR43569:SF2">
    <property type="entry name" value="AMIDOHYDROLASE-RELATED DOMAIN-CONTAINING PROTEIN"/>
    <property type="match status" value="1"/>
</dbReference>
<proteinExistence type="inferred from homology"/>
<dbReference type="AlphaFoldDB" id="A0A1B2JBI7"/>
<protein>
    <submittedName>
        <fullName evidence="3">BA75_02951T0</fullName>
    </submittedName>
</protein>
<comment type="similarity">
    <text evidence="1">Belongs to the metallo-dependent hydrolases superfamily.</text>
</comment>
<evidence type="ECO:0000313" key="3">
    <source>
        <dbReference type="EMBL" id="ANZ75403.1"/>
    </source>
</evidence>
<dbReference type="InterPro" id="IPR052350">
    <property type="entry name" value="Metallo-dep_Lactonases"/>
</dbReference>
<dbReference type="SUPFAM" id="SSF51556">
    <property type="entry name" value="Metallo-dependent hydrolases"/>
    <property type="match status" value="1"/>
</dbReference>
<dbReference type="Gene3D" id="3.20.20.140">
    <property type="entry name" value="Metal-dependent hydrolases"/>
    <property type="match status" value="1"/>
</dbReference>
<sequence>MKVIDSHVHLYSGENALDLSWMTSESPLCGDHQVVQYAETVKNSGYEVEGLVFIEVDVKYSPDWRYAVKEYEYVVDQFSSAKEFKTFGLIPWAPMNEGVESLTQFVEKLKVSKGELAFNRYCKGFRYLVQDKPSETMLKRPFIESLNWLCDKGFVFDLGIDLRCGGLWQFEEAIAMCKQTKCRLIINHLTKPDYHDMVIDQDRFDKWKHLMYEIRQHSDSYMKVSGGFSELSPALSASIKAGKFEVDEVVDLINPWFKTCLNLWGPERMIWGSDYPVCTINGGDVAVTRWLEITEKLFDRNGLTPEQKQAIYFDNVLKAYNL</sequence>
<dbReference type="InterPro" id="IPR032466">
    <property type="entry name" value="Metal_Hydrolase"/>
</dbReference>
<dbReference type="InterPro" id="IPR006680">
    <property type="entry name" value="Amidohydro-rel"/>
</dbReference>
<name>A0A1B2JBI7_PICPA</name>
<reference evidence="3 4" key="1">
    <citation type="submission" date="2016-02" db="EMBL/GenBank/DDBJ databases">
        <title>Comparative genomic and transcriptomic foundation for Pichia pastoris.</title>
        <authorList>
            <person name="Love K.R."/>
            <person name="Shah K.A."/>
            <person name="Whittaker C.A."/>
            <person name="Wu J."/>
            <person name="Bartlett M.C."/>
            <person name="Ma D."/>
            <person name="Leeson R.L."/>
            <person name="Priest M."/>
            <person name="Young S.K."/>
            <person name="Love J.C."/>
        </authorList>
    </citation>
    <scope>NUCLEOTIDE SEQUENCE [LARGE SCALE GENOMIC DNA]</scope>
    <source>
        <strain evidence="3 4">ATCC 28485</strain>
    </source>
</reference>
<dbReference type="Pfam" id="PF04909">
    <property type="entry name" value="Amidohydro_2"/>
    <property type="match status" value="1"/>
</dbReference>
<accession>A0A1B2JBI7</accession>
<organism evidence="3 4">
    <name type="scientific">Komagataella pastoris</name>
    <name type="common">Yeast</name>
    <name type="synonym">Pichia pastoris</name>
    <dbReference type="NCBI Taxonomy" id="4922"/>
    <lineage>
        <taxon>Eukaryota</taxon>
        <taxon>Fungi</taxon>
        <taxon>Dikarya</taxon>
        <taxon>Ascomycota</taxon>
        <taxon>Saccharomycotina</taxon>
        <taxon>Pichiomycetes</taxon>
        <taxon>Pichiales</taxon>
        <taxon>Pichiaceae</taxon>
        <taxon>Komagataella</taxon>
    </lineage>
</organism>
<evidence type="ECO:0000256" key="1">
    <source>
        <dbReference type="ARBA" id="ARBA00038310"/>
    </source>
</evidence>
<dbReference type="PANTHER" id="PTHR43569">
    <property type="entry name" value="AMIDOHYDROLASE"/>
    <property type="match status" value="1"/>
</dbReference>
<feature type="domain" description="Amidohydrolase-related" evidence="2">
    <location>
        <begin position="125"/>
        <end position="322"/>
    </location>
</feature>
<gene>
    <name evidence="3" type="ORF">ATY40_BA7502951</name>
</gene>
<evidence type="ECO:0000259" key="2">
    <source>
        <dbReference type="Pfam" id="PF04909"/>
    </source>
</evidence>